<evidence type="ECO:0000313" key="2">
    <source>
        <dbReference type="EMBL" id="KAJ1984402.1"/>
    </source>
</evidence>
<comment type="caution">
    <text evidence="2">The sequence shown here is derived from an EMBL/GenBank/DDBJ whole genome shotgun (WGS) entry which is preliminary data.</text>
</comment>
<dbReference type="EMBL" id="JANBQB010000020">
    <property type="protein sequence ID" value="KAJ1984402.1"/>
    <property type="molecule type" value="Genomic_DNA"/>
</dbReference>
<organism evidence="2 3">
    <name type="scientific">Dimargaris verticillata</name>
    <dbReference type="NCBI Taxonomy" id="2761393"/>
    <lineage>
        <taxon>Eukaryota</taxon>
        <taxon>Fungi</taxon>
        <taxon>Fungi incertae sedis</taxon>
        <taxon>Zoopagomycota</taxon>
        <taxon>Kickxellomycotina</taxon>
        <taxon>Dimargaritomycetes</taxon>
        <taxon>Dimargaritales</taxon>
        <taxon>Dimargaritaceae</taxon>
        <taxon>Dimargaris</taxon>
    </lineage>
</organism>
<accession>A0A9W8EB18</accession>
<evidence type="ECO:0000256" key="1">
    <source>
        <dbReference type="SAM" id="MobiDB-lite"/>
    </source>
</evidence>
<feature type="region of interest" description="Disordered" evidence="1">
    <location>
        <begin position="1"/>
        <end position="131"/>
    </location>
</feature>
<protein>
    <submittedName>
        <fullName evidence="2">Uncharacterized protein</fullName>
    </submittedName>
</protein>
<gene>
    <name evidence="2" type="ORF">H4R34_000665</name>
</gene>
<proteinExistence type="predicted"/>
<dbReference type="OrthoDB" id="5973225at2759"/>
<keyword evidence="3" id="KW-1185">Reference proteome</keyword>
<feature type="compositionally biased region" description="Basic residues" evidence="1">
    <location>
        <begin position="16"/>
        <end position="28"/>
    </location>
</feature>
<feature type="compositionally biased region" description="Basic and acidic residues" evidence="1">
    <location>
        <begin position="38"/>
        <end position="54"/>
    </location>
</feature>
<feature type="compositionally biased region" description="Basic and acidic residues" evidence="1">
    <location>
        <begin position="66"/>
        <end position="101"/>
    </location>
</feature>
<sequence length="131" mass="15236">MASSVKAGHPPAVRAGKARIAQRKRHTERRASGELAMDADHPALRLDSAQEKQQHPQRRQSLSPSDEERREQYHEENRQRHEKQQRENLARQEHHAWRAHLDQVNVPKCSFQRGSRQGNRRLQQPQPALGI</sequence>
<reference evidence="2" key="1">
    <citation type="submission" date="2022-07" db="EMBL/GenBank/DDBJ databases">
        <title>Phylogenomic reconstructions and comparative analyses of Kickxellomycotina fungi.</title>
        <authorList>
            <person name="Reynolds N.K."/>
            <person name="Stajich J.E."/>
            <person name="Barry K."/>
            <person name="Grigoriev I.V."/>
            <person name="Crous P."/>
            <person name="Smith M.E."/>
        </authorList>
    </citation>
    <scope>NUCLEOTIDE SEQUENCE</scope>
    <source>
        <strain evidence="2">RSA 567</strain>
    </source>
</reference>
<feature type="compositionally biased region" description="Polar residues" evidence="1">
    <location>
        <begin position="112"/>
        <end position="131"/>
    </location>
</feature>
<dbReference type="Proteomes" id="UP001151582">
    <property type="component" value="Unassembled WGS sequence"/>
</dbReference>
<dbReference type="AlphaFoldDB" id="A0A9W8EB18"/>
<evidence type="ECO:0000313" key="3">
    <source>
        <dbReference type="Proteomes" id="UP001151582"/>
    </source>
</evidence>
<name>A0A9W8EB18_9FUNG</name>